<organism evidence="2 3">
    <name type="scientific">Durusdinium trenchii</name>
    <dbReference type="NCBI Taxonomy" id="1381693"/>
    <lineage>
        <taxon>Eukaryota</taxon>
        <taxon>Sar</taxon>
        <taxon>Alveolata</taxon>
        <taxon>Dinophyceae</taxon>
        <taxon>Suessiales</taxon>
        <taxon>Symbiodiniaceae</taxon>
        <taxon>Durusdinium</taxon>
    </lineage>
</organism>
<reference evidence="2 3" key="1">
    <citation type="submission" date="2024-02" db="EMBL/GenBank/DDBJ databases">
        <authorList>
            <person name="Chen Y."/>
            <person name="Shah S."/>
            <person name="Dougan E. K."/>
            <person name="Thang M."/>
            <person name="Chan C."/>
        </authorList>
    </citation>
    <scope>NUCLEOTIDE SEQUENCE [LARGE SCALE GENOMIC DNA]</scope>
</reference>
<gene>
    <name evidence="2" type="ORF">CCMP2556_LOCUS40688</name>
</gene>
<feature type="transmembrane region" description="Helical" evidence="1">
    <location>
        <begin position="441"/>
        <end position="460"/>
    </location>
</feature>
<feature type="transmembrane region" description="Helical" evidence="1">
    <location>
        <begin position="566"/>
        <end position="589"/>
    </location>
</feature>
<feature type="transmembrane region" description="Helical" evidence="1">
    <location>
        <begin position="386"/>
        <end position="408"/>
    </location>
</feature>
<feature type="transmembrane region" description="Helical" evidence="1">
    <location>
        <begin position="284"/>
        <end position="317"/>
    </location>
</feature>
<sequence length="719" mass="79572">MERFLRTVIRGDRGAPPFTLSPETATVAETRTKNLGANSSLNAPWPKELGGETGGTTVTVTFRPRRPNSLFREKVLVPPPEGFGRWSAVHVERGWSAGGARVERGEEVKRHVQFVCTTNRFLRRLMWHPSAILQPSWGEAYCLHSMDFTSFGRQEAQAEAAFLDSLAVGTGATVTASGGFEYPSAQPKDGIKRKFTSRSGPEQKSEFSLVFERGEKLKICGPPVARWGMETRRDRAETGRGKKVVICFLAGSSIAQILFAQLQPVLAFLGERIHILELLGLLGWGLWIVHIGLPMLGWSFVVISVLPGWPFAVYDLVQMGWKEGRRRVMMAMIGLHHLQEYHGSAASPEMELFSSILAKVPQMGVISMASAEGRDVLMSGWKENGFFRFVTLFYAFLSGLSIAVASYACVDAVEQPSHEALGIEEALASQIDGWISRLVSYLIHAIDTLTVVTVVGAVGAHSDREAFWMWLFSLWLVTGLLPALVAPPPMPTLRPALPKHGLKAFCHKFAVSILLVASPPTEFMPLLRVTKQRVWAAACLVRAVWVLASAMVVPTLRRPLFAGLEVIHVVVLGALGIALVTTIINHHWFDGTNTSGCSCMVPCLARSFSVFFAWPTTSFVTYHPTLPWSTHAWEPLRDCRPTLTQCQVFFKCKSKTLSKARPRDCIRFKMIKASLRLTIHSSRLPSPSGSRTRQHVLAARRTFCAIQRSTWSTHCTTPA</sequence>
<proteinExistence type="predicted"/>
<keyword evidence="3" id="KW-1185">Reference proteome</keyword>
<feature type="transmembrane region" description="Helical" evidence="1">
    <location>
        <begin position="534"/>
        <end position="554"/>
    </location>
</feature>
<keyword evidence="1" id="KW-1133">Transmembrane helix</keyword>
<accession>A0ABP0Q5H2</accession>
<name>A0ABP0Q5H2_9DINO</name>
<evidence type="ECO:0000313" key="2">
    <source>
        <dbReference type="EMBL" id="CAK9083476.1"/>
    </source>
</evidence>
<evidence type="ECO:0008006" key="4">
    <source>
        <dbReference type="Google" id="ProtNLM"/>
    </source>
</evidence>
<dbReference type="Proteomes" id="UP001642484">
    <property type="component" value="Unassembled WGS sequence"/>
</dbReference>
<evidence type="ECO:0000256" key="1">
    <source>
        <dbReference type="SAM" id="Phobius"/>
    </source>
</evidence>
<evidence type="ECO:0000313" key="3">
    <source>
        <dbReference type="Proteomes" id="UP001642484"/>
    </source>
</evidence>
<dbReference type="EMBL" id="CAXAMN010024051">
    <property type="protein sequence ID" value="CAK9083476.1"/>
    <property type="molecule type" value="Genomic_DNA"/>
</dbReference>
<keyword evidence="1" id="KW-0812">Transmembrane</keyword>
<feature type="transmembrane region" description="Helical" evidence="1">
    <location>
        <begin position="467"/>
        <end position="485"/>
    </location>
</feature>
<feature type="transmembrane region" description="Helical" evidence="1">
    <location>
        <begin position="244"/>
        <end position="264"/>
    </location>
</feature>
<protein>
    <recommendedName>
        <fullName evidence="4">Transmembrane protein</fullName>
    </recommendedName>
</protein>
<keyword evidence="1" id="KW-0472">Membrane</keyword>
<comment type="caution">
    <text evidence="2">The sequence shown here is derived from an EMBL/GenBank/DDBJ whole genome shotgun (WGS) entry which is preliminary data.</text>
</comment>